<protein>
    <submittedName>
        <fullName evidence="1">Type I phosphodiesterase/nucleotide pyrophosphatase</fullName>
    </submittedName>
</protein>
<gene>
    <name evidence="1" type="ORF">DND132_0960</name>
</gene>
<proteinExistence type="predicted"/>
<dbReference type="Proteomes" id="UP000007845">
    <property type="component" value="Chromosome"/>
</dbReference>
<dbReference type="InterPro" id="IPR017850">
    <property type="entry name" value="Alkaline_phosphatase_core_sf"/>
</dbReference>
<sequence>MKRPKRVLLVGIDGAVPGLVEKHIAEGICPNFKKIFEGGVKSLNSLCPMPTITPPNWTTISTGAWPVTHQITDYWRHIPGTSPNAANTEMNFSGERIKAETIFEAAERAGKKSIVVNYPTSYGIHKRLKNSIVVGGSGLSVGTIQDNETSKNLGAPYAGGQIFCDDLIVGSAYHPGGIVSDFSPAKDWENVHELGDDPMEIEFDLPFEKSPFKPQKHTWYWLIRDVEGDGYDTVTLSPSRNFDDAFFTLKLGEWSDRVFANIRLEDGSVKEVAFLGKILKLNDDGTDFDFYLTQMLNTDGDLWCFPNKAAASLRDIEAVPTTKAGFLLRMMGWYDDEMFSELIEMHNKWLGEALVSLMDNNEWDLCFFHTHPTDSVYHYMMTELDPDTCSSKEAHEHAWEFHRRLYRSTDAMLGKLIDYVGEDTAIILVSDHGSKADGAPFSPVNALMDAGLLVADDTKEPNEAIKLAMKNLSKEMAEAMRKSAAEPVIEKCKAFPQRACYVYVNLKGRDPNGIVEPEDYHKVQREIIDALYTYVDPKTGIRPVALALSKEDALVIGMGGEQCGDVVYSLYPEFGMQHGAFLATAKWGIGDLHTMGVFYGPGFKKGFEMERVTQLADIVPTICYMMGLPYPKTCEGAVLYQALEEPDSYTC</sequence>
<dbReference type="InterPro" id="IPR002591">
    <property type="entry name" value="Phosphodiest/P_Trfase"/>
</dbReference>
<dbReference type="Gene3D" id="3.40.720.10">
    <property type="entry name" value="Alkaline Phosphatase, subunit A"/>
    <property type="match status" value="3"/>
</dbReference>
<evidence type="ECO:0000313" key="2">
    <source>
        <dbReference type="Proteomes" id="UP000007845"/>
    </source>
</evidence>
<accession>F0JIC1</accession>
<dbReference type="OrthoDB" id="9771966at2"/>
<dbReference type="GO" id="GO:0016787">
    <property type="term" value="F:hydrolase activity"/>
    <property type="evidence" value="ECO:0007669"/>
    <property type="project" value="UniProtKB-ARBA"/>
</dbReference>
<dbReference type="SUPFAM" id="SSF53649">
    <property type="entry name" value="Alkaline phosphatase-like"/>
    <property type="match status" value="1"/>
</dbReference>
<dbReference type="PANTHER" id="PTHR10151:SF120">
    <property type="entry name" value="BIS(5'-ADENOSYL)-TRIPHOSPHATASE"/>
    <property type="match status" value="1"/>
</dbReference>
<dbReference type="PANTHER" id="PTHR10151">
    <property type="entry name" value="ECTONUCLEOTIDE PYROPHOSPHATASE/PHOSPHODIESTERASE"/>
    <property type="match status" value="1"/>
</dbReference>
<keyword evidence="2" id="KW-1185">Reference proteome</keyword>
<dbReference type="AlphaFoldDB" id="F0JIC1"/>
<dbReference type="RefSeq" id="WP_014321601.1">
    <property type="nucleotide sequence ID" value="NC_016803.1"/>
</dbReference>
<dbReference type="Pfam" id="PF01663">
    <property type="entry name" value="Phosphodiest"/>
    <property type="match status" value="2"/>
</dbReference>
<dbReference type="EMBL" id="CP003220">
    <property type="protein sequence ID" value="EGB14173.1"/>
    <property type="molecule type" value="Genomic_DNA"/>
</dbReference>
<dbReference type="HOGENOM" id="CLU_403210_0_0_7"/>
<reference evidence="1 2" key="1">
    <citation type="journal article" date="2011" name="J. Bacteriol.">
        <title>Genome sequence of the mercury-methylating strain Desulfovibrio desulfuricans ND132.</title>
        <authorList>
            <person name="Brown S.D."/>
            <person name="Gilmour C.C."/>
            <person name="Kucken A.M."/>
            <person name="Wall J.D."/>
            <person name="Elias D.A."/>
            <person name="Brandt C.C."/>
            <person name="Podar M."/>
            <person name="Chertkov O."/>
            <person name="Held B."/>
            <person name="Bruce D.C."/>
            <person name="Detter J.C."/>
            <person name="Tapia R."/>
            <person name="Han C.S."/>
            <person name="Goodwin L.A."/>
            <person name="Cheng J.F."/>
            <person name="Pitluck S."/>
            <person name="Woyke T."/>
            <person name="Mikhailova N."/>
            <person name="Ivanova N.N."/>
            <person name="Han J."/>
            <person name="Lucas S."/>
            <person name="Lapidus A.L."/>
            <person name="Land M.L."/>
            <person name="Hauser L.J."/>
            <person name="Palumbo A.V."/>
        </authorList>
    </citation>
    <scope>NUCLEOTIDE SEQUENCE [LARGE SCALE GENOMIC DNA]</scope>
    <source>
        <strain evidence="1 2">ND132</strain>
    </source>
</reference>
<dbReference type="STRING" id="641491.DND132_0960"/>
<dbReference type="eggNOG" id="COG3379">
    <property type="taxonomic scope" value="Bacteria"/>
</dbReference>
<dbReference type="KEGG" id="ddn:DND132_0960"/>
<name>F0JIC1_9BACT</name>
<organism evidence="1 2">
    <name type="scientific">Pseudodesulfovibrio mercurii</name>
    <dbReference type="NCBI Taxonomy" id="641491"/>
    <lineage>
        <taxon>Bacteria</taxon>
        <taxon>Pseudomonadati</taxon>
        <taxon>Thermodesulfobacteriota</taxon>
        <taxon>Desulfovibrionia</taxon>
        <taxon>Desulfovibrionales</taxon>
        <taxon>Desulfovibrionaceae</taxon>
    </lineage>
</organism>
<evidence type="ECO:0000313" key="1">
    <source>
        <dbReference type="EMBL" id="EGB14173.1"/>
    </source>
</evidence>